<feature type="transmembrane region" description="Helical" evidence="2">
    <location>
        <begin position="87"/>
        <end position="105"/>
    </location>
</feature>
<evidence type="ECO:0000256" key="2">
    <source>
        <dbReference type="SAM" id="Phobius"/>
    </source>
</evidence>
<dbReference type="Proteomes" id="UP000444960">
    <property type="component" value="Unassembled WGS sequence"/>
</dbReference>
<gene>
    <name evidence="3" type="ORF">nbrc107696_28560</name>
</gene>
<keyword evidence="2" id="KW-0812">Transmembrane</keyword>
<evidence type="ECO:0000256" key="1">
    <source>
        <dbReference type="SAM" id="MobiDB-lite"/>
    </source>
</evidence>
<name>A0A7I9VBK6_9ACTN</name>
<feature type="compositionally biased region" description="Acidic residues" evidence="1">
    <location>
        <begin position="8"/>
        <end position="20"/>
    </location>
</feature>
<reference evidence="4" key="1">
    <citation type="submission" date="2019-06" db="EMBL/GenBank/DDBJ databases">
        <title>Gordonia isolated from sludge of a wastewater treatment plant.</title>
        <authorList>
            <person name="Tamura T."/>
            <person name="Aoyama K."/>
            <person name="Kang Y."/>
            <person name="Saito S."/>
            <person name="Akiyama N."/>
            <person name="Yazawa K."/>
            <person name="Gonoi T."/>
            <person name="Mikami Y."/>
        </authorList>
    </citation>
    <scope>NUCLEOTIDE SEQUENCE [LARGE SCALE GENOMIC DNA]</scope>
    <source>
        <strain evidence="4">NBRC 107696</strain>
    </source>
</reference>
<protein>
    <submittedName>
        <fullName evidence="3">Uncharacterized protein</fullName>
    </submittedName>
</protein>
<dbReference type="EMBL" id="BJOV01000005">
    <property type="protein sequence ID" value="GEE02410.1"/>
    <property type="molecule type" value="Genomic_DNA"/>
</dbReference>
<dbReference type="AlphaFoldDB" id="A0A7I9VBK6"/>
<comment type="caution">
    <text evidence="3">The sequence shown here is derived from an EMBL/GenBank/DDBJ whole genome shotgun (WGS) entry which is preliminary data.</text>
</comment>
<sequence length="338" mass="35301">MAAHEEFFVDEDGNPIDLSELGDDYEIVDEPFAEASGALDEAPEDEPEPEPVPTVTMALASAPATEAPAPVPTAVAVDGDHGIPVKFLLVAAVVAALILGGLAFGMNKLGQENSIADVKAKATEKTEAVKDKVEDKTHPPIDACDGKQLKDAMWGDSRGDKPKTQLRIVKTVPLPKGFADRVEDLGDAAAERVVLLQQSNRDLGVYASAPGPKDARGKSTTSWWKVRVATADGVRVIEDGEGTGEDADAATACKSGKGGIYAVVGEGVPTEAKGMREGQVVVSAAKPDGAEAETVWVVMGDTLAKTTLEYAPEDDESEDSTKTTTATETTAATTEKGR</sequence>
<keyword evidence="4" id="KW-1185">Reference proteome</keyword>
<keyword evidence="2" id="KW-1133">Transmembrane helix</keyword>
<dbReference type="RefSeq" id="WP_161896086.1">
    <property type="nucleotide sequence ID" value="NZ_BJOV01000005.1"/>
</dbReference>
<feature type="region of interest" description="Disordered" evidence="1">
    <location>
        <begin position="30"/>
        <end position="53"/>
    </location>
</feature>
<evidence type="ECO:0000313" key="3">
    <source>
        <dbReference type="EMBL" id="GEE02410.1"/>
    </source>
</evidence>
<accession>A0A7I9VBK6</accession>
<feature type="compositionally biased region" description="Low complexity" evidence="1">
    <location>
        <begin position="322"/>
        <end position="338"/>
    </location>
</feature>
<feature type="region of interest" description="Disordered" evidence="1">
    <location>
        <begin position="1"/>
        <end position="20"/>
    </location>
</feature>
<keyword evidence="2" id="KW-0472">Membrane</keyword>
<evidence type="ECO:0000313" key="4">
    <source>
        <dbReference type="Proteomes" id="UP000444960"/>
    </source>
</evidence>
<feature type="region of interest" description="Disordered" evidence="1">
    <location>
        <begin position="308"/>
        <end position="338"/>
    </location>
</feature>
<organism evidence="3 4">
    <name type="scientific">Gordonia spumicola</name>
    <dbReference type="NCBI Taxonomy" id="589161"/>
    <lineage>
        <taxon>Bacteria</taxon>
        <taxon>Bacillati</taxon>
        <taxon>Actinomycetota</taxon>
        <taxon>Actinomycetes</taxon>
        <taxon>Mycobacteriales</taxon>
        <taxon>Gordoniaceae</taxon>
        <taxon>Gordonia</taxon>
    </lineage>
</organism>
<proteinExistence type="predicted"/>